<gene>
    <name evidence="3" type="primary">LOC101853396</name>
</gene>
<reference evidence="3" key="1">
    <citation type="submission" date="2025-08" db="UniProtKB">
        <authorList>
            <consortium name="RefSeq"/>
        </authorList>
    </citation>
    <scope>IDENTIFICATION</scope>
</reference>
<feature type="compositionally biased region" description="Low complexity" evidence="1">
    <location>
        <begin position="532"/>
        <end position="542"/>
    </location>
</feature>
<sequence>MSSMKCTIPGVNLKVFGRAIQSLSKIGDELYFEPLEDGLYLRTVNSCRSAYGYFQFSPSFFLHYIDGSSGQDGRSSDEEGLRCKIGMKSVMAVFKSLPTIDKTVEKCRISLNMSEARLIFQMYCRHGIIKTHNLAFIECDTLQAVFSKDLCPNKITAPPKLLCDAVLNFQSTQEEITLIVRPDFLALKNYVEDEPDITKVIHTEMTLSPDEFDHYQVGVDTEVTFCLKELRAILSFVDITDLPLCLHFECAGRPVTISISSDLSFEGNFVLATLADVGNSSQQRLPSQTTQRQPQGHTTKRPRNTFRRPESNTQSQQRTVNGGGNRDHSQAAIAPSRSNAAAAATASNALCEEMDDNDDEELSHVMNVTTPEDSISENIPELRSEEISQVAQLGMARASHSALGGNNECTEDNDMQNEDCVRKDRPLSLRLQFSSRTDDDENLALTDDGNTGLNDPLRSTSPPSTHAAPGRQVLSLRSLGAESPDTSPQIPLQTETFTTPNLELADQSDEEDEDEIPGTPPSKKFRALLFGTQSSTQPSQSQRRPEILALDSDEDS</sequence>
<feature type="region of interest" description="Disordered" evidence="1">
    <location>
        <begin position="433"/>
        <end position="556"/>
    </location>
</feature>
<dbReference type="PANTHER" id="PTHR15237">
    <property type="entry name" value="DNA REPAIR PROTEIN RAD9"/>
    <property type="match status" value="1"/>
</dbReference>
<feature type="compositionally biased region" description="Polar residues" evidence="1">
    <location>
        <begin position="280"/>
        <end position="297"/>
    </location>
</feature>
<feature type="compositionally biased region" description="Polar residues" evidence="1">
    <location>
        <begin position="311"/>
        <end position="320"/>
    </location>
</feature>
<evidence type="ECO:0000313" key="2">
    <source>
        <dbReference type="Proteomes" id="UP000694888"/>
    </source>
</evidence>
<organism evidence="2 3">
    <name type="scientific">Aplysia californica</name>
    <name type="common">California sea hare</name>
    <dbReference type="NCBI Taxonomy" id="6500"/>
    <lineage>
        <taxon>Eukaryota</taxon>
        <taxon>Metazoa</taxon>
        <taxon>Spiralia</taxon>
        <taxon>Lophotrochozoa</taxon>
        <taxon>Mollusca</taxon>
        <taxon>Gastropoda</taxon>
        <taxon>Heterobranchia</taxon>
        <taxon>Euthyneura</taxon>
        <taxon>Tectipleura</taxon>
        <taxon>Aplysiida</taxon>
        <taxon>Aplysioidea</taxon>
        <taxon>Aplysiidae</taxon>
        <taxon>Aplysia</taxon>
    </lineage>
</organism>
<feature type="compositionally biased region" description="Polar residues" evidence="1">
    <location>
        <begin position="448"/>
        <end position="464"/>
    </location>
</feature>
<dbReference type="SUPFAM" id="SSF55979">
    <property type="entry name" value="DNA clamp"/>
    <property type="match status" value="1"/>
</dbReference>
<dbReference type="CDD" id="cd00577">
    <property type="entry name" value="PCNA"/>
    <property type="match status" value="1"/>
</dbReference>
<dbReference type="Proteomes" id="UP000694888">
    <property type="component" value="Unplaced"/>
</dbReference>
<dbReference type="InterPro" id="IPR007268">
    <property type="entry name" value="Rad9/Ddc1"/>
</dbReference>
<feature type="compositionally biased region" description="Low complexity" evidence="1">
    <location>
        <begin position="331"/>
        <end position="346"/>
    </location>
</feature>
<evidence type="ECO:0000313" key="3">
    <source>
        <dbReference type="RefSeq" id="XP_005102659.1"/>
    </source>
</evidence>
<accession>A0ABM0JVR2</accession>
<protein>
    <submittedName>
        <fullName evidence="3">Cell cycle checkpoint control protein RAD9A</fullName>
    </submittedName>
</protein>
<feature type="region of interest" description="Disordered" evidence="1">
    <location>
        <begin position="402"/>
        <end position="421"/>
    </location>
</feature>
<feature type="compositionally biased region" description="Acidic residues" evidence="1">
    <location>
        <begin position="506"/>
        <end position="516"/>
    </location>
</feature>
<evidence type="ECO:0000256" key="1">
    <source>
        <dbReference type="SAM" id="MobiDB-lite"/>
    </source>
</evidence>
<keyword evidence="2" id="KW-1185">Reference proteome</keyword>
<dbReference type="Gene3D" id="3.70.10.10">
    <property type="match status" value="1"/>
</dbReference>
<dbReference type="RefSeq" id="XP_005102659.1">
    <property type="nucleotide sequence ID" value="XM_005102602.3"/>
</dbReference>
<feature type="compositionally biased region" description="Polar residues" evidence="1">
    <location>
        <begin position="484"/>
        <end position="501"/>
    </location>
</feature>
<proteinExistence type="predicted"/>
<dbReference type="PANTHER" id="PTHR15237:SF0">
    <property type="entry name" value="CELL CYCLE CHECKPOINT CONTROL PROTEIN"/>
    <property type="match status" value="1"/>
</dbReference>
<dbReference type="Pfam" id="PF04139">
    <property type="entry name" value="Rad9"/>
    <property type="match status" value="1"/>
</dbReference>
<feature type="region of interest" description="Disordered" evidence="1">
    <location>
        <begin position="280"/>
        <end position="346"/>
    </location>
</feature>
<dbReference type="InterPro" id="IPR046938">
    <property type="entry name" value="DNA_clamp_sf"/>
</dbReference>
<name>A0ABM0JVR2_APLCA</name>
<dbReference type="GeneID" id="101853396"/>